<keyword evidence="3" id="KW-1185">Reference proteome</keyword>
<reference evidence="2 3" key="1">
    <citation type="journal article" date="2022" name="Nat. Genet.">
        <title>Improved pea reference genome and pan-genome highlight genomic features and evolutionary characteristics.</title>
        <authorList>
            <person name="Yang T."/>
            <person name="Liu R."/>
            <person name="Luo Y."/>
            <person name="Hu S."/>
            <person name="Wang D."/>
            <person name="Wang C."/>
            <person name="Pandey M.K."/>
            <person name="Ge S."/>
            <person name="Xu Q."/>
            <person name="Li N."/>
            <person name="Li G."/>
            <person name="Huang Y."/>
            <person name="Saxena R.K."/>
            <person name="Ji Y."/>
            <person name="Li M."/>
            <person name="Yan X."/>
            <person name="He Y."/>
            <person name="Liu Y."/>
            <person name="Wang X."/>
            <person name="Xiang C."/>
            <person name="Varshney R.K."/>
            <person name="Ding H."/>
            <person name="Gao S."/>
            <person name="Zong X."/>
        </authorList>
    </citation>
    <scope>NUCLEOTIDE SEQUENCE [LARGE SCALE GENOMIC DNA]</scope>
    <source>
        <strain evidence="2 3">cv. Zhongwan 6</strain>
    </source>
</reference>
<evidence type="ECO:0000313" key="3">
    <source>
        <dbReference type="Proteomes" id="UP001058974"/>
    </source>
</evidence>
<proteinExistence type="predicted"/>
<dbReference type="InterPro" id="IPR020847">
    <property type="entry name" value="AP_endonuclease_F1_BS"/>
</dbReference>
<comment type="caution">
    <text evidence="2">The sequence shown here is derived from an EMBL/GenBank/DDBJ whole genome shotgun (WGS) entry which is preliminary data.</text>
</comment>
<organism evidence="2 3">
    <name type="scientific">Pisum sativum</name>
    <name type="common">Garden pea</name>
    <name type="synonym">Lathyrus oleraceus</name>
    <dbReference type="NCBI Taxonomy" id="3888"/>
    <lineage>
        <taxon>Eukaryota</taxon>
        <taxon>Viridiplantae</taxon>
        <taxon>Streptophyta</taxon>
        <taxon>Embryophyta</taxon>
        <taxon>Tracheophyta</taxon>
        <taxon>Spermatophyta</taxon>
        <taxon>Magnoliopsida</taxon>
        <taxon>eudicotyledons</taxon>
        <taxon>Gunneridae</taxon>
        <taxon>Pentapetalae</taxon>
        <taxon>rosids</taxon>
        <taxon>fabids</taxon>
        <taxon>Fabales</taxon>
        <taxon>Fabaceae</taxon>
        <taxon>Papilionoideae</taxon>
        <taxon>50 kb inversion clade</taxon>
        <taxon>NPAAA clade</taxon>
        <taxon>Hologalegina</taxon>
        <taxon>IRL clade</taxon>
        <taxon>Fabeae</taxon>
        <taxon>Lathyrus</taxon>
    </lineage>
</organism>
<gene>
    <name evidence="2" type="ORF">KIW84_064896</name>
</gene>
<dbReference type="PROSITE" id="PS00726">
    <property type="entry name" value="AP_NUCLEASE_F1_1"/>
    <property type="match status" value="1"/>
</dbReference>
<name>A0A9D4WCU7_PEA</name>
<dbReference type="GO" id="GO:0003677">
    <property type="term" value="F:DNA binding"/>
    <property type="evidence" value="ECO:0007669"/>
    <property type="project" value="InterPro"/>
</dbReference>
<evidence type="ECO:0000313" key="2">
    <source>
        <dbReference type="EMBL" id="KAI5399731.1"/>
    </source>
</evidence>
<dbReference type="GO" id="GO:0006281">
    <property type="term" value="P:DNA repair"/>
    <property type="evidence" value="ECO:0007669"/>
    <property type="project" value="InterPro"/>
</dbReference>
<accession>A0A9D4WCU7</accession>
<dbReference type="SUPFAM" id="SSF56219">
    <property type="entry name" value="DNase I-like"/>
    <property type="match status" value="1"/>
</dbReference>
<dbReference type="Proteomes" id="UP001058974">
    <property type="component" value="Chromosome 6"/>
</dbReference>
<dbReference type="AlphaFoldDB" id="A0A9D4WCU7"/>
<dbReference type="Gramene" id="Psat06G0489600-T1">
    <property type="protein sequence ID" value="KAI5399731.1"/>
    <property type="gene ID" value="KIW84_064896"/>
</dbReference>
<dbReference type="GO" id="GO:0004519">
    <property type="term" value="F:endonuclease activity"/>
    <property type="evidence" value="ECO:0007669"/>
    <property type="project" value="InterPro"/>
</dbReference>
<feature type="region of interest" description="Disordered" evidence="1">
    <location>
        <begin position="34"/>
        <end position="73"/>
    </location>
</feature>
<sequence length="345" mass="37656">MSLSLSEIFLGVKMDNLSASILVMILNRKFATTKDSGRSNSVPPGVGIEDEGSSCYDDSGSEDSFVQDSFNDDGDKSLSGKDVWIKSRGAAEVKTRIGETSVVVPISYDSIEVGGSELGIYMENEVKSKLLKVSSCGPKFVKKSLGLSMSEPLVRVNRLVGHSFAKAHSLGSVQNQAEIAKSIKDLGVVGVRDKEMFVEAVRIMEEMGGVGKKVQGAKMKKIQRLFYLSTLGGGSLAMKTILNQIIRKGKADIVFLQETKIQVMNDLSAQSLWGDKEIKWETMGSIGKCGGIIIIWRNQFLNPLYSFSGTGFVGLAATINNIIDLKIQMCNNIIDLKRKFRGNCW</sequence>
<evidence type="ECO:0000256" key="1">
    <source>
        <dbReference type="SAM" id="MobiDB-lite"/>
    </source>
</evidence>
<dbReference type="InterPro" id="IPR036691">
    <property type="entry name" value="Endo/exonu/phosph_ase_sf"/>
</dbReference>
<dbReference type="EMBL" id="JAMSHJ010000006">
    <property type="protein sequence ID" value="KAI5399731.1"/>
    <property type="molecule type" value="Genomic_DNA"/>
</dbReference>
<protein>
    <submittedName>
        <fullName evidence="2">Uncharacterized protein</fullName>
    </submittedName>
</protein>